<protein>
    <submittedName>
        <fullName evidence="1">Oxygen-dependent choline dehydrogenase</fullName>
    </submittedName>
</protein>
<accession>A0A1D2MK34</accession>
<evidence type="ECO:0000313" key="2">
    <source>
        <dbReference type="Proteomes" id="UP000094527"/>
    </source>
</evidence>
<organism evidence="1 2">
    <name type="scientific">Orchesella cincta</name>
    <name type="common">Springtail</name>
    <name type="synonym">Podura cincta</name>
    <dbReference type="NCBI Taxonomy" id="48709"/>
    <lineage>
        <taxon>Eukaryota</taxon>
        <taxon>Metazoa</taxon>
        <taxon>Ecdysozoa</taxon>
        <taxon>Arthropoda</taxon>
        <taxon>Hexapoda</taxon>
        <taxon>Collembola</taxon>
        <taxon>Entomobryomorpha</taxon>
        <taxon>Entomobryoidea</taxon>
        <taxon>Orchesellidae</taxon>
        <taxon>Orchesellinae</taxon>
        <taxon>Orchesella</taxon>
    </lineage>
</organism>
<proteinExistence type="predicted"/>
<dbReference type="AlphaFoldDB" id="A0A1D2MK34"/>
<reference evidence="1 2" key="1">
    <citation type="journal article" date="2016" name="Genome Biol. Evol.">
        <title>Gene Family Evolution Reflects Adaptation to Soil Environmental Stressors in the Genome of the Collembolan Orchesella cincta.</title>
        <authorList>
            <person name="Faddeeva-Vakhrusheva A."/>
            <person name="Derks M.F."/>
            <person name="Anvar S.Y."/>
            <person name="Agamennone V."/>
            <person name="Suring W."/>
            <person name="Smit S."/>
            <person name="van Straalen N.M."/>
            <person name="Roelofs D."/>
        </authorList>
    </citation>
    <scope>NUCLEOTIDE SEQUENCE [LARGE SCALE GENOMIC DNA]</scope>
    <source>
        <tissue evidence="1">Mixed pool</tissue>
    </source>
</reference>
<evidence type="ECO:0000313" key="1">
    <source>
        <dbReference type="EMBL" id="ODM93330.1"/>
    </source>
</evidence>
<name>A0A1D2MK34_ORCCI</name>
<gene>
    <name evidence="1" type="ORF">Ocin01_13354</name>
</gene>
<sequence>MRGFDQWATITGNYRWSYANVEKYFHKMEDYNALRTRPRKLSEAVKESGFSVRDLNARQEEGKSFVKLDSPLLNLLKSGDVGTVLTPRTFNQFWVDEI</sequence>
<keyword evidence="2" id="KW-1185">Reference proteome</keyword>
<dbReference type="Gene3D" id="3.30.560.10">
    <property type="entry name" value="Glucose Oxidase, domain 3"/>
    <property type="match status" value="1"/>
</dbReference>
<dbReference type="EMBL" id="LJIJ01001022">
    <property type="protein sequence ID" value="ODM93330.1"/>
    <property type="molecule type" value="Genomic_DNA"/>
</dbReference>
<comment type="caution">
    <text evidence="1">The sequence shown here is derived from an EMBL/GenBank/DDBJ whole genome shotgun (WGS) entry which is preliminary data.</text>
</comment>
<dbReference type="Proteomes" id="UP000094527">
    <property type="component" value="Unassembled WGS sequence"/>
</dbReference>